<sequence>MWLKVKASVGYFVARHLFKYTWAVKQPKLWQWMQMQFARQSQLGHPAATAFYGHLLLFKGQGLGAKEEGLRLLKIAAEAGDAKAAYQVAQNAAQGTVQNAPDLNTAVYWWKIAAKAGHYLAAKKLADIYATGQGDIAADQDACLFYQQLMQQLIDA</sequence>
<name>A0A0K1XDI9_9GAMM</name>
<reference evidence="1 2" key="1">
    <citation type="journal article" date="2015" name="Genome Announc.">
        <title>Genome Sequences of Oblitimonas alkaliphila gen. nov. sp. nov. (Proposed), a Novel Bacterium of the Pseudomonadaceae Family.</title>
        <authorList>
            <person name="Lauer A.C."/>
            <person name="Nicholson A.C."/>
            <person name="Humrighouse B.W."/>
            <person name="Emery B."/>
            <person name="Drobish A."/>
            <person name="Juieng P."/>
            <person name="Loparev V."/>
            <person name="McQuiston J.R."/>
        </authorList>
    </citation>
    <scope>NUCLEOTIDE SEQUENCE [LARGE SCALE GENOMIC DNA]</scope>
    <source>
        <strain evidence="1 2">E5571</strain>
    </source>
</reference>
<evidence type="ECO:0000313" key="1">
    <source>
        <dbReference type="EMBL" id="AKX59222.1"/>
    </source>
</evidence>
<gene>
    <name evidence="1" type="ORF">AKN88_04175</name>
</gene>
<dbReference type="Proteomes" id="UP000063953">
    <property type="component" value="Chromosome"/>
</dbReference>
<dbReference type="EMBL" id="CP012365">
    <property type="protein sequence ID" value="AKX59222.1"/>
    <property type="molecule type" value="Genomic_DNA"/>
</dbReference>
<dbReference type="Gene3D" id="1.25.40.10">
    <property type="entry name" value="Tetratricopeptide repeat domain"/>
    <property type="match status" value="1"/>
</dbReference>
<keyword evidence="2" id="KW-1185">Reference proteome</keyword>
<dbReference type="PATRIC" id="fig|1698445.3.peg.1737"/>
<dbReference type="STRING" id="1697053.AKN87_06170"/>
<accession>A0A0K1XDI9</accession>
<protein>
    <recommendedName>
        <fullName evidence="3">Sel1 repeat-containing protein</fullName>
    </recommendedName>
</protein>
<dbReference type="RefSeq" id="WP_053100312.1">
    <property type="nucleotide sequence ID" value="NZ_CP012365.1"/>
</dbReference>
<dbReference type="InterPro" id="IPR011990">
    <property type="entry name" value="TPR-like_helical_dom_sf"/>
</dbReference>
<dbReference type="AlphaFoldDB" id="A0A0K1XDI9"/>
<evidence type="ECO:0008006" key="3">
    <source>
        <dbReference type="Google" id="ProtNLM"/>
    </source>
</evidence>
<dbReference type="SUPFAM" id="SSF81901">
    <property type="entry name" value="HCP-like"/>
    <property type="match status" value="1"/>
</dbReference>
<organism evidence="1 2">
    <name type="scientific">Thiopseudomonas alkaliphila</name>
    <dbReference type="NCBI Taxonomy" id="1697053"/>
    <lineage>
        <taxon>Bacteria</taxon>
        <taxon>Pseudomonadati</taxon>
        <taxon>Pseudomonadota</taxon>
        <taxon>Gammaproteobacteria</taxon>
        <taxon>Pseudomonadales</taxon>
        <taxon>Pseudomonadaceae</taxon>
        <taxon>Thiopseudomonas</taxon>
    </lineage>
</organism>
<proteinExistence type="predicted"/>
<evidence type="ECO:0000313" key="2">
    <source>
        <dbReference type="Proteomes" id="UP000063953"/>
    </source>
</evidence>